<protein>
    <submittedName>
        <fullName evidence="1">Uncharacterized protein</fullName>
    </submittedName>
</protein>
<organism evidence="1 2">
    <name type="scientific">Pangasius djambal</name>
    <dbReference type="NCBI Taxonomy" id="1691987"/>
    <lineage>
        <taxon>Eukaryota</taxon>
        <taxon>Metazoa</taxon>
        <taxon>Chordata</taxon>
        <taxon>Craniata</taxon>
        <taxon>Vertebrata</taxon>
        <taxon>Euteleostomi</taxon>
        <taxon>Actinopterygii</taxon>
        <taxon>Neopterygii</taxon>
        <taxon>Teleostei</taxon>
        <taxon>Ostariophysi</taxon>
        <taxon>Siluriformes</taxon>
        <taxon>Pangasiidae</taxon>
        <taxon>Pangasius</taxon>
    </lineage>
</organism>
<reference evidence="1" key="1">
    <citation type="submission" date="2020-02" db="EMBL/GenBank/DDBJ databases">
        <title>Genome sequencing of the panga catfish, Pangasius djambal.</title>
        <authorList>
            <person name="Wen M."/>
            <person name="Zahm M."/>
            <person name="Roques C."/>
            <person name="Cabau C."/>
            <person name="Klopp C."/>
            <person name="Donnadieu C."/>
            <person name="Jouanno E."/>
            <person name="Avarre J.-C."/>
            <person name="Campet M."/>
            <person name="Ha T."/>
            <person name="Dugue R."/>
            <person name="Lampietro C."/>
            <person name="Louis A."/>
            <person name="Herpin A."/>
            <person name="Echchiki A."/>
            <person name="Berthelot C."/>
            <person name="Parey E."/>
            <person name="Roest-Crollius H."/>
            <person name="Braasch I."/>
            <person name="Postlethwait J.H."/>
            <person name="Bobe J."/>
            <person name="Montfort J."/>
            <person name="Bouchez O."/>
            <person name="Begum T."/>
            <person name="Schartl M."/>
            <person name="Gustiano R."/>
            <person name="Guiguen Y."/>
        </authorList>
    </citation>
    <scope>NUCLEOTIDE SEQUENCE</scope>
    <source>
        <strain evidence="1">Pdj_M5554</strain>
    </source>
</reference>
<dbReference type="Proteomes" id="UP000830395">
    <property type="component" value="Chromosome 16"/>
</dbReference>
<proteinExistence type="predicted"/>
<dbReference type="EMBL" id="CM040990">
    <property type="protein sequence ID" value="MCJ8741620.1"/>
    <property type="molecule type" value="Genomic_DNA"/>
</dbReference>
<name>A0ACC5Z1T3_9TELE</name>
<gene>
    <name evidence="1" type="ORF">PDJAM_G00072900</name>
</gene>
<sequence>MCVYGSNQHAVPSVREKRLQKHSSFTAWQQHLQGKSPPKTTLPMMHHKPLSKMSVGHVVLQHMSIRRNPADQHTDCSLFRDGHTRGTSPIH</sequence>
<evidence type="ECO:0000313" key="2">
    <source>
        <dbReference type="Proteomes" id="UP000830395"/>
    </source>
</evidence>
<comment type="caution">
    <text evidence="1">The sequence shown here is derived from an EMBL/GenBank/DDBJ whole genome shotgun (WGS) entry which is preliminary data.</text>
</comment>
<accession>A0ACC5Z1T3</accession>
<evidence type="ECO:0000313" key="1">
    <source>
        <dbReference type="EMBL" id="MCJ8741620.1"/>
    </source>
</evidence>
<keyword evidence="2" id="KW-1185">Reference proteome</keyword>